<keyword evidence="13" id="KW-0460">Magnesium</keyword>
<feature type="binding site" evidence="13">
    <location>
        <position position="124"/>
    </location>
    <ligand>
        <name>Mg(2+)</name>
        <dbReference type="ChEBI" id="CHEBI:18420"/>
    </ligand>
</feature>
<dbReference type="Proteomes" id="UP000321328">
    <property type="component" value="Unassembled WGS sequence"/>
</dbReference>
<evidence type="ECO:0000256" key="14">
    <source>
        <dbReference type="SAM" id="MobiDB-lite"/>
    </source>
</evidence>
<dbReference type="Pfam" id="PF03737">
    <property type="entry name" value="RraA-like"/>
    <property type="match status" value="1"/>
</dbReference>
<evidence type="ECO:0000256" key="2">
    <source>
        <dbReference type="ARBA" id="ARBA00001968"/>
    </source>
</evidence>
<comment type="catalytic activity">
    <reaction evidence="1">
        <text>4-hydroxy-4-methyl-2-oxoglutarate = 2 pyruvate</text>
        <dbReference type="Rhea" id="RHEA:22748"/>
        <dbReference type="ChEBI" id="CHEBI:15361"/>
        <dbReference type="ChEBI" id="CHEBI:58276"/>
        <dbReference type="EC" id="4.1.3.17"/>
    </reaction>
</comment>
<keyword evidence="13" id="KW-0479">Metal-binding</keyword>
<dbReference type="SUPFAM" id="SSF89562">
    <property type="entry name" value="RraA-like"/>
    <property type="match status" value="1"/>
</dbReference>
<dbReference type="PANTHER" id="PTHR33254:SF4">
    <property type="entry name" value="4-HYDROXY-4-METHYL-2-OXOGLUTARATE ALDOLASE 3-RELATED"/>
    <property type="match status" value="1"/>
</dbReference>
<comment type="similarity">
    <text evidence="3">Belongs to the class II aldolase/RraA-like family.</text>
</comment>
<dbReference type="RefSeq" id="WP_028928632.1">
    <property type="nucleotide sequence ID" value="NZ_AUII01000001.1"/>
</dbReference>
<dbReference type="STRING" id="1123024.GCA_000423625_00386"/>
<evidence type="ECO:0000256" key="3">
    <source>
        <dbReference type="ARBA" id="ARBA00008621"/>
    </source>
</evidence>
<comment type="function">
    <text evidence="8">Catalyzes the aldol cleavage of 4-hydroxy-4-methyl-2-oxoglutarate (HMG) into 2 molecules of pyruvate. Also contains a secondary oxaloacetate (OAA) decarboxylase activity due to the common pyruvate enolate transition state formed following C-C bond cleavage in the retro-aldol and decarboxylation reactions.</text>
</comment>
<evidence type="ECO:0000256" key="8">
    <source>
        <dbReference type="ARBA" id="ARBA00025046"/>
    </source>
</evidence>
<dbReference type="CDD" id="cd16841">
    <property type="entry name" value="RraA_family"/>
    <property type="match status" value="1"/>
</dbReference>
<dbReference type="GO" id="GO:0008948">
    <property type="term" value="F:oxaloacetate decarboxylase activity"/>
    <property type="evidence" value="ECO:0007669"/>
    <property type="project" value="UniProtKB-EC"/>
</dbReference>
<dbReference type="GO" id="GO:0047443">
    <property type="term" value="F:4-hydroxy-4-methyl-2-oxoglutarate aldolase activity"/>
    <property type="evidence" value="ECO:0007669"/>
    <property type="project" value="UniProtKB-EC"/>
</dbReference>
<gene>
    <name evidence="15" type="ORF">PA7_10710</name>
</gene>
<evidence type="ECO:0000256" key="9">
    <source>
        <dbReference type="ARBA" id="ARBA00029596"/>
    </source>
</evidence>
<proteinExistence type="inferred from homology"/>
<dbReference type="AlphaFoldDB" id="A0A511D122"/>
<dbReference type="GO" id="GO:0046872">
    <property type="term" value="F:metal ion binding"/>
    <property type="evidence" value="ECO:0007669"/>
    <property type="project" value="UniProtKB-KW"/>
</dbReference>
<comment type="catalytic activity">
    <reaction evidence="12">
        <text>oxaloacetate + H(+) = pyruvate + CO2</text>
        <dbReference type="Rhea" id="RHEA:15641"/>
        <dbReference type="ChEBI" id="CHEBI:15361"/>
        <dbReference type="ChEBI" id="CHEBI:15378"/>
        <dbReference type="ChEBI" id="CHEBI:16452"/>
        <dbReference type="ChEBI" id="CHEBI:16526"/>
        <dbReference type="EC" id="4.1.1.112"/>
    </reaction>
</comment>
<feature type="binding site" evidence="13">
    <location>
        <begin position="102"/>
        <end position="105"/>
    </location>
    <ligand>
        <name>substrate</name>
    </ligand>
</feature>
<evidence type="ECO:0000256" key="11">
    <source>
        <dbReference type="ARBA" id="ARBA00032305"/>
    </source>
</evidence>
<dbReference type="PANTHER" id="PTHR33254">
    <property type="entry name" value="4-HYDROXY-4-METHYL-2-OXOGLUTARATE ALDOLASE 3-RELATED"/>
    <property type="match status" value="1"/>
</dbReference>
<feature type="compositionally biased region" description="Pro residues" evidence="14">
    <location>
        <begin position="56"/>
        <end position="69"/>
    </location>
</feature>
<comment type="caution">
    <text evidence="15">The sequence shown here is derived from an EMBL/GenBank/DDBJ whole genome shotgun (WGS) entry which is preliminary data.</text>
</comment>
<evidence type="ECO:0000256" key="12">
    <source>
        <dbReference type="ARBA" id="ARBA00047973"/>
    </source>
</evidence>
<comment type="cofactor">
    <cofactor evidence="13">
        <name>Mg(2+)</name>
        <dbReference type="ChEBI" id="CHEBI:18420"/>
    </cofactor>
</comment>
<evidence type="ECO:0000256" key="1">
    <source>
        <dbReference type="ARBA" id="ARBA00001342"/>
    </source>
</evidence>
<feature type="binding site" evidence="13">
    <location>
        <position position="125"/>
    </location>
    <ligand>
        <name>Mg(2+)</name>
        <dbReference type="ChEBI" id="CHEBI:18420"/>
    </ligand>
</feature>
<comment type="cofactor">
    <cofactor evidence="2">
        <name>a divalent metal cation</name>
        <dbReference type="ChEBI" id="CHEBI:60240"/>
    </cofactor>
</comment>
<protein>
    <recommendedName>
        <fullName evidence="7">Putative 4-hydroxy-4-methyl-2-oxoglutarate aldolase</fullName>
        <ecNumber evidence="6">4.1.1.112</ecNumber>
        <ecNumber evidence="5">4.1.3.17</ecNumber>
    </recommendedName>
    <alternativeName>
        <fullName evidence="11">Oxaloacetate decarboxylase</fullName>
    </alternativeName>
    <alternativeName>
        <fullName evidence="9">Regulator of ribonuclease activity homolog</fullName>
    </alternativeName>
    <alternativeName>
        <fullName evidence="10">RraA-like protein</fullName>
    </alternativeName>
</protein>
<dbReference type="OrthoDB" id="943692at2"/>
<dbReference type="EMBL" id="BJVI01000007">
    <property type="protein sequence ID" value="GEL17234.1"/>
    <property type="molecule type" value="Genomic_DNA"/>
</dbReference>
<dbReference type="EC" id="4.1.1.112" evidence="6"/>
<evidence type="ECO:0000256" key="4">
    <source>
        <dbReference type="ARBA" id="ARBA00011233"/>
    </source>
</evidence>
<evidence type="ECO:0000256" key="5">
    <source>
        <dbReference type="ARBA" id="ARBA00012213"/>
    </source>
</evidence>
<evidence type="ECO:0000256" key="6">
    <source>
        <dbReference type="ARBA" id="ARBA00012947"/>
    </source>
</evidence>
<evidence type="ECO:0000313" key="15">
    <source>
        <dbReference type="EMBL" id="GEL17234.1"/>
    </source>
</evidence>
<evidence type="ECO:0000313" key="16">
    <source>
        <dbReference type="Proteomes" id="UP000321328"/>
    </source>
</evidence>
<comment type="subunit">
    <text evidence="4">Homotrimer.</text>
</comment>
<feature type="region of interest" description="Disordered" evidence="14">
    <location>
        <begin position="52"/>
        <end position="73"/>
    </location>
</feature>
<dbReference type="InterPro" id="IPR005493">
    <property type="entry name" value="RraA/RraA-like"/>
</dbReference>
<organism evidence="15 16">
    <name type="scientific">Pseudonocardia asaccharolytica DSM 44247 = NBRC 16224</name>
    <dbReference type="NCBI Taxonomy" id="1123024"/>
    <lineage>
        <taxon>Bacteria</taxon>
        <taxon>Bacillati</taxon>
        <taxon>Actinomycetota</taxon>
        <taxon>Actinomycetes</taxon>
        <taxon>Pseudonocardiales</taxon>
        <taxon>Pseudonocardiaceae</taxon>
        <taxon>Pseudonocardia</taxon>
    </lineage>
</organism>
<evidence type="ECO:0000256" key="7">
    <source>
        <dbReference type="ARBA" id="ARBA00016549"/>
    </source>
</evidence>
<sequence length="229" mass="23853">MTIDEIMQRLATLDTPTVSDALDRLDCPGAVLGVHGLSGGSRISGRVVTVELGPPDAGPPAPSGQPPSTPARHLGTAAVEASGPGDVIVVANGGRTEVAGWGGVLSLAAHLRGVEGVLVDGAVRDVDDAVRLSFPVYARRAVPRTARGRVVEHSWNEPIRFADIAVSPGDLVIADRSGVVFVQRVAAVDVLRVAGEIAAHESAMVRRLYAGEPVSQVMGAHYEELLEDR</sequence>
<dbReference type="InterPro" id="IPR036704">
    <property type="entry name" value="RraA/RraA-like_sf"/>
</dbReference>
<evidence type="ECO:0000256" key="10">
    <source>
        <dbReference type="ARBA" id="ARBA00030169"/>
    </source>
</evidence>
<dbReference type="EC" id="4.1.3.17" evidence="5"/>
<name>A0A511D122_9PSEU</name>
<dbReference type="Gene3D" id="3.50.30.40">
    <property type="entry name" value="Ribonuclease E inhibitor RraA/RraA-like"/>
    <property type="match status" value="1"/>
</dbReference>
<keyword evidence="16" id="KW-1185">Reference proteome</keyword>
<evidence type="ECO:0000256" key="13">
    <source>
        <dbReference type="PIRSR" id="PIRSR605493-1"/>
    </source>
</evidence>
<reference evidence="15 16" key="1">
    <citation type="submission" date="2019-07" db="EMBL/GenBank/DDBJ databases">
        <title>Whole genome shotgun sequence of Pseudonocardia asaccharolytica NBRC 16224.</title>
        <authorList>
            <person name="Hosoyama A."/>
            <person name="Uohara A."/>
            <person name="Ohji S."/>
            <person name="Ichikawa N."/>
        </authorList>
    </citation>
    <scope>NUCLEOTIDE SEQUENCE [LARGE SCALE GENOMIC DNA]</scope>
    <source>
        <strain evidence="15 16">NBRC 16224</strain>
    </source>
</reference>
<accession>A0A511D122</accession>